<dbReference type="RefSeq" id="WP_338599789.1">
    <property type="nucleotide sequence ID" value="NZ_AP028679.1"/>
</dbReference>
<feature type="domain" description="Ribosomal RNA large subunit methyltransferase K/L-like methyltransferase" evidence="3">
    <location>
        <begin position="181"/>
        <end position="383"/>
    </location>
</feature>
<evidence type="ECO:0000256" key="1">
    <source>
        <dbReference type="ARBA" id="ARBA00022603"/>
    </source>
</evidence>
<dbReference type="PANTHER" id="PTHR47313:SF1">
    <property type="entry name" value="RIBOSOMAL RNA LARGE SUBUNIT METHYLTRANSFERASE K_L"/>
    <property type="match status" value="1"/>
</dbReference>
<sequence>MSNVNLERRIKRQAWFPEHRFFAVTAPGLEALCAAELTALGAGEVQPETGGVNFSAKLELAVAANLWLRTAGRVWLRLKDFRVRLWEDLTRQAEAVPWEVFLAPGAPLNIQVALKGSNLKHTGRIAEVVGRAAAQRLREVGLAPPVPSEPGDENAQRLQVRGNDRRASISLDMSGAHLHKRGWRAQGGLAPLREDLAAALLMLCGYDGREPLLDPMCGSGTLVIEAASLSRGLPPGRGRSFAFESWPCHREAAWNYLKRHTLEQALAAPAAPILGRDSNREAVALAQGNAELAGVGQGVDLEAGDFFTAAPPAGPGLLVMNPPYGKRLGSVRQAQDLARRIGQRLTQAYGGWRCGVVLYRPEWAEALGLSETTAITAPFGGLHVTLLFGTVPQK</sequence>
<evidence type="ECO:0000313" key="6">
    <source>
        <dbReference type="Proteomes" id="UP001366166"/>
    </source>
</evidence>
<reference evidence="6" key="1">
    <citation type="journal article" date="2023" name="Arch. Microbiol.">
        <title>Desulfoferula mesophilus gen. nov. sp. nov., a mesophilic sulfate-reducing bacterium isolated from a brackish lake sediment.</title>
        <authorList>
            <person name="Watanabe T."/>
            <person name="Yabe T."/>
            <person name="Tsuji J.M."/>
            <person name="Fukui M."/>
        </authorList>
    </citation>
    <scope>NUCLEOTIDE SEQUENCE [LARGE SCALE GENOMIC DNA]</scope>
    <source>
        <strain evidence="6">12FAK</strain>
    </source>
</reference>
<dbReference type="SUPFAM" id="SSF53335">
    <property type="entry name" value="S-adenosyl-L-methionine-dependent methyltransferases"/>
    <property type="match status" value="1"/>
</dbReference>
<dbReference type="Proteomes" id="UP001366166">
    <property type="component" value="Chromosome"/>
</dbReference>
<dbReference type="InterPro" id="IPR054170">
    <property type="entry name" value="RlmL_1st"/>
</dbReference>
<organism evidence="5 6">
    <name type="scientific">Desulfoferula mesophila</name>
    <dbReference type="NCBI Taxonomy" id="3058419"/>
    <lineage>
        <taxon>Bacteria</taxon>
        <taxon>Pseudomonadati</taxon>
        <taxon>Thermodesulfobacteriota</taxon>
        <taxon>Desulfarculia</taxon>
        <taxon>Desulfarculales</taxon>
        <taxon>Desulfarculaceae</taxon>
        <taxon>Desulfoferula</taxon>
    </lineage>
</organism>
<dbReference type="Gene3D" id="3.30.2130.30">
    <property type="match status" value="1"/>
</dbReference>
<name>A0AAU9EJP0_9BACT</name>
<dbReference type="InterPro" id="IPR000241">
    <property type="entry name" value="RlmKL-like_Mtase"/>
</dbReference>
<evidence type="ECO:0000256" key="2">
    <source>
        <dbReference type="ARBA" id="ARBA00022679"/>
    </source>
</evidence>
<dbReference type="EMBL" id="AP028679">
    <property type="protein sequence ID" value="BEQ15419.1"/>
    <property type="molecule type" value="Genomic_DNA"/>
</dbReference>
<dbReference type="PANTHER" id="PTHR47313">
    <property type="entry name" value="RIBOSOMAL RNA LARGE SUBUNIT METHYLTRANSFERASE K/L"/>
    <property type="match status" value="1"/>
</dbReference>
<gene>
    <name evidence="5" type="primary">rlmL</name>
    <name evidence="5" type="ORF">FAK_24850</name>
</gene>
<dbReference type="InterPro" id="IPR029063">
    <property type="entry name" value="SAM-dependent_MTases_sf"/>
</dbReference>
<dbReference type="Pfam" id="PF01170">
    <property type="entry name" value="UPF0020"/>
    <property type="match status" value="1"/>
</dbReference>
<evidence type="ECO:0000259" key="3">
    <source>
        <dbReference type="Pfam" id="PF01170"/>
    </source>
</evidence>
<dbReference type="InterPro" id="IPR053943">
    <property type="entry name" value="RlmKL-like_Mtase_CS"/>
</dbReference>
<dbReference type="PROSITE" id="PS01261">
    <property type="entry name" value="UPF0020"/>
    <property type="match status" value="1"/>
</dbReference>
<dbReference type="KEGG" id="dmp:FAK_24850"/>
<dbReference type="Gene3D" id="3.40.50.150">
    <property type="entry name" value="Vaccinia Virus protein VP39"/>
    <property type="match status" value="1"/>
</dbReference>
<dbReference type="AlphaFoldDB" id="A0AAU9EJP0"/>
<keyword evidence="1 5" id="KW-0489">Methyltransferase</keyword>
<keyword evidence="2" id="KW-0808">Transferase</keyword>
<accession>A0AAU9EJP0</accession>
<dbReference type="Pfam" id="PF22020">
    <property type="entry name" value="RlmL_1st"/>
    <property type="match status" value="1"/>
</dbReference>
<evidence type="ECO:0000313" key="5">
    <source>
        <dbReference type="EMBL" id="BEQ15419.1"/>
    </source>
</evidence>
<dbReference type="GO" id="GO:0070043">
    <property type="term" value="F:rRNA (guanine-N7-)-methyltransferase activity"/>
    <property type="evidence" value="ECO:0007669"/>
    <property type="project" value="TreeGrafter"/>
</dbReference>
<protein>
    <submittedName>
        <fullName evidence="5">RNA methyltransferase</fullName>
    </submittedName>
</protein>
<keyword evidence="6" id="KW-1185">Reference proteome</keyword>
<proteinExistence type="predicted"/>
<dbReference type="GO" id="GO:0008990">
    <property type="term" value="F:rRNA (guanine-N2-)-methyltransferase activity"/>
    <property type="evidence" value="ECO:0007669"/>
    <property type="project" value="TreeGrafter"/>
</dbReference>
<dbReference type="CDD" id="cd11715">
    <property type="entry name" value="THUMP_AdoMetMT"/>
    <property type="match status" value="1"/>
</dbReference>
<evidence type="ECO:0000259" key="4">
    <source>
        <dbReference type="Pfam" id="PF22020"/>
    </source>
</evidence>
<feature type="domain" description="RlmL ferredoxin-like" evidence="4">
    <location>
        <begin position="21"/>
        <end position="74"/>
    </location>
</feature>